<dbReference type="RefSeq" id="WP_270159519.1">
    <property type="nucleotide sequence ID" value="NZ_JAPNNL010000252.1"/>
</dbReference>
<protein>
    <submittedName>
        <fullName evidence="1">Uncharacterized protein</fullName>
    </submittedName>
</protein>
<accession>A0ABT4SMV6</accession>
<name>A0ABT4SMV6_9ACTN</name>
<proteinExistence type="predicted"/>
<gene>
    <name evidence="1" type="ORF">OUY22_34625</name>
</gene>
<keyword evidence="2" id="KW-1185">Reference proteome</keyword>
<sequence length="60" mass="7406">MHPDIHLRLMEIRAAELRERADRWRTTRHRRPTMSWRVGWTLVELGLRLVHRTPAHFQRV</sequence>
<organism evidence="1 2">
    <name type="scientific">Nonomuraea corallina</name>
    <dbReference type="NCBI Taxonomy" id="2989783"/>
    <lineage>
        <taxon>Bacteria</taxon>
        <taxon>Bacillati</taxon>
        <taxon>Actinomycetota</taxon>
        <taxon>Actinomycetes</taxon>
        <taxon>Streptosporangiales</taxon>
        <taxon>Streptosporangiaceae</taxon>
        <taxon>Nonomuraea</taxon>
    </lineage>
</organism>
<dbReference type="Proteomes" id="UP001144036">
    <property type="component" value="Unassembled WGS sequence"/>
</dbReference>
<reference evidence="1" key="1">
    <citation type="submission" date="2022-11" db="EMBL/GenBank/DDBJ databases">
        <title>Nonomuraea corallina sp. nov., a new species of the genus Nonomuraea isolated from sea side sediment in Thai sea.</title>
        <authorList>
            <person name="Ngamcharungchit C."/>
            <person name="Matsumoto A."/>
            <person name="Suriyachadkun C."/>
            <person name="Panbangred W."/>
            <person name="Inahashi Y."/>
            <person name="Intra B."/>
        </authorList>
    </citation>
    <scope>NUCLEOTIDE SEQUENCE</scope>
    <source>
        <strain evidence="1">MCN248</strain>
    </source>
</reference>
<evidence type="ECO:0000313" key="1">
    <source>
        <dbReference type="EMBL" id="MDA0638571.1"/>
    </source>
</evidence>
<dbReference type="EMBL" id="JAPNNL010000252">
    <property type="protein sequence ID" value="MDA0638571.1"/>
    <property type="molecule type" value="Genomic_DNA"/>
</dbReference>
<comment type="caution">
    <text evidence="1">The sequence shown here is derived from an EMBL/GenBank/DDBJ whole genome shotgun (WGS) entry which is preliminary data.</text>
</comment>
<evidence type="ECO:0000313" key="2">
    <source>
        <dbReference type="Proteomes" id="UP001144036"/>
    </source>
</evidence>